<evidence type="ECO:0000259" key="5">
    <source>
        <dbReference type="Pfam" id="PF00155"/>
    </source>
</evidence>
<dbReference type="GO" id="GO:1901605">
    <property type="term" value="P:alpha-amino acid metabolic process"/>
    <property type="evidence" value="ECO:0007669"/>
    <property type="project" value="TreeGrafter"/>
</dbReference>
<dbReference type="InterPro" id="IPR015424">
    <property type="entry name" value="PyrdxlP-dep_Trfase"/>
</dbReference>
<dbReference type="InterPro" id="IPR015421">
    <property type="entry name" value="PyrdxlP-dep_Trfase_major"/>
</dbReference>
<gene>
    <name evidence="6" type="ORF">AVDCRST_MAG18-2342</name>
</gene>
<organism evidence="6">
    <name type="scientific">uncultured Thermomicrobiales bacterium</name>
    <dbReference type="NCBI Taxonomy" id="1645740"/>
    <lineage>
        <taxon>Bacteria</taxon>
        <taxon>Pseudomonadati</taxon>
        <taxon>Thermomicrobiota</taxon>
        <taxon>Thermomicrobia</taxon>
        <taxon>Thermomicrobiales</taxon>
        <taxon>environmental samples</taxon>
    </lineage>
</organism>
<evidence type="ECO:0000256" key="2">
    <source>
        <dbReference type="ARBA" id="ARBA00022576"/>
    </source>
</evidence>
<proteinExistence type="predicted"/>
<accession>A0A6J4VD16</accession>
<keyword evidence="3 6" id="KW-0808">Transferase</keyword>
<dbReference type="GO" id="GO:0004069">
    <property type="term" value="F:L-aspartate:2-oxoglutarate aminotransferase activity"/>
    <property type="evidence" value="ECO:0007669"/>
    <property type="project" value="UniProtKB-EC"/>
</dbReference>
<evidence type="ECO:0000313" key="6">
    <source>
        <dbReference type="EMBL" id="CAA9574151.1"/>
    </source>
</evidence>
<feature type="domain" description="Aminotransferase class I/classII large" evidence="5">
    <location>
        <begin position="69"/>
        <end position="396"/>
    </location>
</feature>
<dbReference type="Pfam" id="PF00155">
    <property type="entry name" value="Aminotran_1_2"/>
    <property type="match status" value="1"/>
</dbReference>
<sequence length="398" mass="42968">MVSEKQTDAPPLPFRTAVAHTSRDEWRGAERVVAWVHEGGAMAASGVETGTIDFTRGVPAIESFPLEQVAECAAAIIRGPHGATVMQYGKGAGFGPLREWLGARHGVSADEVLLANGSLQIVEFIALGLLQPGDVVFVESPTYDRTLTLLRRHGVRPVGIPMEADGPDLAALEAALERGVPKLFYLIADFQNPSGATLSRAKRERIAALAEQHGFRLLEDAPYRPLRYRGEQLPSLADLAPARTLQMSSFTKQISPGVRVGYLVGDRATVAKLAQVANDTYITPNLIGEATVFEFCQRGWLDPQLERLRALYGPRLVATGDALREFLPDASWIEPDGGFFLSINLPEGVTSEALGRRAAGVGLSLSDGRGFFPTPSDGERFLRLPFCALTPEQIAEGV</sequence>
<dbReference type="PANTHER" id="PTHR42790:SF19">
    <property type="entry name" value="KYNURENINE_ALPHA-AMINOADIPATE AMINOTRANSFERASE, MITOCHONDRIAL"/>
    <property type="match status" value="1"/>
</dbReference>
<protein>
    <submittedName>
        <fullName evidence="6">Transcriptional regulator, GntR family domain / Aspartate aminotransferase</fullName>
        <ecNumber evidence="6">2.6.1.1</ecNumber>
    </submittedName>
</protein>
<dbReference type="AlphaFoldDB" id="A0A6J4VD16"/>
<dbReference type="EMBL" id="CADCWN010000176">
    <property type="protein sequence ID" value="CAA9574151.1"/>
    <property type="molecule type" value="Genomic_DNA"/>
</dbReference>
<evidence type="ECO:0000256" key="1">
    <source>
        <dbReference type="ARBA" id="ARBA00001933"/>
    </source>
</evidence>
<dbReference type="SUPFAM" id="SSF53383">
    <property type="entry name" value="PLP-dependent transferases"/>
    <property type="match status" value="1"/>
</dbReference>
<dbReference type="Gene3D" id="3.40.640.10">
    <property type="entry name" value="Type I PLP-dependent aspartate aminotransferase-like (Major domain)"/>
    <property type="match status" value="1"/>
</dbReference>
<name>A0A6J4VD16_9BACT</name>
<feature type="non-terminal residue" evidence="6">
    <location>
        <position position="398"/>
    </location>
</feature>
<dbReference type="PANTHER" id="PTHR42790">
    <property type="entry name" value="AMINOTRANSFERASE"/>
    <property type="match status" value="1"/>
</dbReference>
<dbReference type="CDD" id="cd00609">
    <property type="entry name" value="AAT_like"/>
    <property type="match status" value="1"/>
</dbReference>
<dbReference type="InterPro" id="IPR004839">
    <property type="entry name" value="Aminotransferase_I/II_large"/>
</dbReference>
<dbReference type="InterPro" id="IPR015422">
    <property type="entry name" value="PyrdxlP-dep_Trfase_small"/>
</dbReference>
<keyword evidence="2 6" id="KW-0032">Aminotransferase</keyword>
<reference evidence="6" key="1">
    <citation type="submission" date="2020-02" db="EMBL/GenBank/DDBJ databases">
        <authorList>
            <person name="Meier V. D."/>
        </authorList>
    </citation>
    <scope>NUCLEOTIDE SEQUENCE</scope>
    <source>
        <strain evidence="6">AVDCRST_MAG18</strain>
    </source>
</reference>
<evidence type="ECO:0000256" key="4">
    <source>
        <dbReference type="ARBA" id="ARBA00022898"/>
    </source>
</evidence>
<dbReference type="InterPro" id="IPR050859">
    <property type="entry name" value="Class-I_PLP-dep_aminotransf"/>
</dbReference>
<evidence type="ECO:0000256" key="3">
    <source>
        <dbReference type="ARBA" id="ARBA00022679"/>
    </source>
</evidence>
<dbReference type="Gene3D" id="3.90.1150.10">
    <property type="entry name" value="Aspartate Aminotransferase, domain 1"/>
    <property type="match status" value="1"/>
</dbReference>
<comment type="cofactor">
    <cofactor evidence="1">
        <name>pyridoxal 5'-phosphate</name>
        <dbReference type="ChEBI" id="CHEBI:597326"/>
    </cofactor>
</comment>
<keyword evidence="4" id="KW-0663">Pyridoxal phosphate</keyword>
<dbReference type="EC" id="2.6.1.1" evidence="6"/>
<dbReference type="GO" id="GO:0030170">
    <property type="term" value="F:pyridoxal phosphate binding"/>
    <property type="evidence" value="ECO:0007669"/>
    <property type="project" value="InterPro"/>
</dbReference>